<feature type="region of interest" description="Disordered" evidence="1">
    <location>
        <begin position="153"/>
        <end position="201"/>
    </location>
</feature>
<proteinExistence type="predicted"/>
<accession>A0A6A5KCC7</accession>
<dbReference type="OrthoDB" id="5419666at2759"/>
<keyword evidence="3" id="KW-1185">Reference proteome</keyword>
<feature type="compositionally biased region" description="Basic residues" evidence="1">
    <location>
        <begin position="159"/>
        <end position="173"/>
    </location>
</feature>
<feature type="region of interest" description="Disordered" evidence="1">
    <location>
        <begin position="72"/>
        <end position="124"/>
    </location>
</feature>
<feature type="compositionally biased region" description="Polar residues" evidence="1">
    <location>
        <begin position="22"/>
        <end position="33"/>
    </location>
</feature>
<reference evidence="2" key="1">
    <citation type="submission" date="2020-01" db="EMBL/GenBank/DDBJ databases">
        <authorList>
            <consortium name="DOE Joint Genome Institute"/>
            <person name="Haridas S."/>
            <person name="Albert R."/>
            <person name="Binder M."/>
            <person name="Bloem J."/>
            <person name="Labutti K."/>
            <person name="Salamov A."/>
            <person name="Andreopoulos B."/>
            <person name="Baker S.E."/>
            <person name="Barry K."/>
            <person name="Bills G."/>
            <person name="Bluhm B.H."/>
            <person name="Cannon C."/>
            <person name="Castanera R."/>
            <person name="Culley D.E."/>
            <person name="Daum C."/>
            <person name="Ezra D."/>
            <person name="Gonzalez J.B."/>
            <person name="Henrissat B."/>
            <person name="Kuo A."/>
            <person name="Liang C."/>
            <person name="Lipzen A."/>
            <person name="Lutzoni F."/>
            <person name="Magnuson J."/>
            <person name="Mondo S."/>
            <person name="Nolan M."/>
            <person name="Ohm R."/>
            <person name="Pangilinan J."/>
            <person name="Park H.-J."/>
            <person name="Ramirez L."/>
            <person name="Alfaro M."/>
            <person name="Sun H."/>
            <person name="Tritt A."/>
            <person name="Yoshinaga Y."/>
            <person name="Zwiers L.-H."/>
            <person name="Turgeon B.G."/>
            <person name="Goodwin S.B."/>
            <person name="Spatafora J.W."/>
            <person name="Crous P.W."/>
            <person name="Grigoriev I.V."/>
        </authorList>
    </citation>
    <scope>NUCLEOTIDE SEQUENCE</scope>
    <source>
        <strain evidence="2">P77</strain>
    </source>
</reference>
<evidence type="ECO:0000256" key="1">
    <source>
        <dbReference type="SAM" id="MobiDB-lite"/>
    </source>
</evidence>
<evidence type="ECO:0000313" key="2">
    <source>
        <dbReference type="EMBL" id="KAF1832957.1"/>
    </source>
</evidence>
<gene>
    <name evidence="2" type="ORF">BDW02DRAFT_404037</name>
</gene>
<feature type="region of interest" description="Disordered" evidence="1">
    <location>
        <begin position="1"/>
        <end position="37"/>
    </location>
</feature>
<sequence length="285" mass="31202">MSLARAMTKRIKRSDVPKEPTESPTRSQSVKNHTNIDRNKISLPVALVSTTNMLSYNAPDISSLRNFSSSTSLSVSTADDSDHSVSTRSRASSHGSRDTTLTEASSVESSPTSPAPNHLSGYFPSASKQLKKSASTTSLQQVKEEIVESVPAIPQRALSHSKRAHERLAHKRSIQNVSTHSRGSMNSRGSTSSLRSSREQRSSIDMFASSIQEETHPFGRELEQLNEIVEEFGGVVRDAEAEADLTAMRSKNLAAFCAADYFTDIRPLFNNLFGIPHQAPPMAWI</sequence>
<dbReference type="EMBL" id="ML975328">
    <property type="protein sequence ID" value="KAF1832957.1"/>
    <property type="molecule type" value="Genomic_DNA"/>
</dbReference>
<dbReference type="Proteomes" id="UP000800040">
    <property type="component" value="Unassembled WGS sequence"/>
</dbReference>
<feature type="compositionally biased region" description="Polar residues" evidence="1">
    <location>
        <begin position="86"/>
        <end position="112"/>
    </location>
</feature>
<feature type="compositionally biased region" description="Low complexity" evidence="1">
    <location>
        <begin position="181"/>
        <end position="195"/>
    </location>
</feature>
<protein>
    <submittedName>
        <fullName evidence="2">Uncharacterized protein</fullName>
    </submittedName>
</protein>
<evidence type="ECO:0000313" key="3">
    <source>
        <dbReference type="Proteomes" id="UP000800040"/>
    </source>
</evidence>
<name>A0A6A5KCC7_9PLEO</name>
<organism evidence="2 3">
    <name type="scientific">Decorospora gaudefroyi</name>
    <dbReference type="NCBI Taxonomy" id="184978"/>
    <lineage>
        <taxon>Eukaryota</taxon>
        <taxon>Fungi</taxon>
        <taxon>Dikarya</taxon>
        <taxon>Ascomycota</taxon>
        <taxon>Pezizomycotina</taxon>
        <taxon>Dothideomycetes</taxon>
        <taxon>Pleosporomycetidae</taxon>
        <taxon>Pleosporales</taxon>
        <taxon>Pleosporineae</taxon>
        <taxon>Pleosporaceae</taxon>
        <taxon>Decorospora</taxon>
    </lineage>
</organism>
<dbReference type="AlphaFoldDB" id="A0A6A5KCC7"/>